<keyword evidence="3" id="KW-1185">Reference proteome</keyword>
<dbReference type="InterPro" id="IPR036866">
    <property type="entry name" value="RibonucZ/Hydroxyglut_hydro"/>
</dbReference>
<protein>
    <recommendedName>
        <fullName evidence="1">Metallo-beta-lactamase domain-containing protein</fullName>
    </recommendedName>
</protein>
<name>A0AAQ3M547_9PEZI</name>
<evidence type="ECO:0000313" key="3">
    <source>
        <dbReference type="Proteomes" id="UP001303373"/>
    </source>
</evidence>
<organism evidence="2 3">
    <name type="scientific">Acrodontium crateriforme</name>
    <dbReference type="NCBI Taxonomy" id="150365"/>
    <lineage>
        <taxon>Eukaryota</taxon>
        <taxon>Fungi</taxon>
        <taxon>Dikarya</taxon>
        <taxon>Ascomycota</taxon>
        <taxon>Pezizomycotina</taxon>
        <taxon>Dothideomycetes</taxon>
        <taxon>Dothideomycetidae</taxon>
        <taxon>Mycosphaerellales</taxon>
        <taxon>Teratosphaeriaceae</taxon>
        <taxon>Acrodontium</taxon>
    </lineage>
</organism>
<accession>A0AAQ3M547</accession>
<dbReference type="Gene3D" id="3.60.15.10">
    <property type="entry name" value="Ribonuclease Z/Hydroxyacylglutathione hydrolase-like"/>
    <property type="match status" value="1"/>
</dbReference>
<dbReference type="EMBL" id="CP138586">
    <property type="protein sequence ID" value="WPH02082.1"/>
    <property type="molecule type" value="Genomic_DNA"/>
</dbReference>
<reference evidence="2 3" key="1">
    <citation type="submission" date="2023-11" db="EMBL/GenBank/DDBJ databases">
        <title>An acidophilic fungus is an integral part of prey digestion in a carnivorous sundew plant.</title>
        <authorList>
            <person name="Tsai I.J."/>
        </authorList>
    </citation>
    <scope>NUCLEOTIDE SEQUENCE [LARGE SCALE GENOMIC DNA]</scope>
    <source>
        <strain evidence="2">169a</strain>
    </source>
</reference>
<evidence type="ECO:0000313" key="2">
    <source>
        <dbReference type="EMBL" id="WPH02082.1"/>
    </source>
</evidence>
<dbReference type="InterPro" id="IPR001279">
    <property type="entry name" value="Metallo-B-lactamas"/>
</dbReference>
<dbReference type="GO" id="GO:0005737">
    <property type="term" value="C:cytoplasm"/>
    <property type="evidence" value="ECO:0007669"/>
    <property type="project" value="TreeGrafter"/>
</dbReference>
<sequence>MKLPRLLPIDLIITSLCPAQQQPCILFSSGLNRLGIIFRNRTKMPSAKSSYSTSPPPLVKVSSLPPVDSTLVNTDHHVNSPPTAFENPWSSFQKVSLSTIFWTRFGTHPEKNFVPVPEGPNGTRSEELVKVVKPDWGSSNLDSLRATWLGHASFLVETPVLPGCERGLRILFDPVFSERTSPFSFAGPKRYTPTPCTLDELPDVDIVCISHNHYDHLDITTIKALRRRHGAALKFFAPLGNKAWFITNAPCEASEAIECDWWQSNLIEAPGRGTVKLTCCPAQHNSGRSISDHGTTLWSSWALECMTPSPTDQAETQRGKTFFFAGDTAYQSPHCPDPCPVFTQIGNTFGPFDLALLPIGLMTPASFMGSFHATPEQSLQIHQDIKSKLSIGMHYGTVRGGISARYEDVRDPPRRWRVAGEKADVWCGGGVEGGGDARSPEGVGLCHVGETVCV</sequence>
<dbReference type="SUPFAM" id="SSF56281">
    <property type="entry name" value="Metallo-hydrolase/oxidoreductase"/>
    <property type="match status" value="1"/>
</dbReference>
<dbReference type="Pfam" id="PF12706">
    <property type="entry name" value="Lactamase_B_2"/>
    <property type="match status" value="1"/>
</dbReference>
<dbReference type="PANTHER" id="PTHR15032">
    <property type="entry name" value="N-ACYL-PHOSPHATIDYLETHANOLAMINE-HYDROLYZING PHOSPHOLIPASE D"/>
    <property type="match status" value="1"/>
</dbReference>
<dbReference type="GO" id="GO:0070290">
    <property type="term" value="F:N-acylphosphatidylethanolamine-specific phospholipase D activity"/>
    <property type="evidence" value="ECO:0007669"/>
    <property type="project" value="TreeGrafter"/>
</dbReference>
<gene>
    <name evidence="2" type="ORF">R9X50_00493700</name>
</gene>
<proteinExistence type="predicted"/>
<dbReference type="PANTHER" id="PTHR15032:SF4">
    <property type="entry name" value="N-ACYL-PHOSPHATIDYLETHANOLAMINE-HYDROLYZING PHOSPHOLIPASE D"/>
    <property type="match status" value="1"/>
</dbReference>
<dbReference type="GO" id="GO:0070292">
    <property type="term" value="P:N-acylphosphatidylethanolamine metabolic process"/>
    <property type="evidence" value="ECO:0007669"/>
    <property type="project" value="TreeGrafter"/>
</dbReference>
<dbReference type="AlphaFoldDB" id="A0AAQ3M547"/>
<dbReference type="GO" id="GO:0070291">
    <property type="term" value="P:N-acylethanolamine metabolic process"/>
    <property type="evidence" value="ECO:0007669"/>
    <property type="project" value="TreeGrafter"/>
</dbReference>
<dbReference type="Proteomes" id="UP001303373">
    <property type="component" value="Chromosome 7"/>
</dbReference>
<feature type="domain" description="Metallo-beta-lactamase" evidence="1">
    <location>
        <begin position="169"/>
        <end position="395"/>
    </location>
</feature>
<evidence type="ECO:0000259" key="1">
    <source>
        <dbReference type="Pfam" id="PF12706"/>
    </source>
</evidence>